<dbReference type="HOGENOM" id="CLU_1994292_0_0_1"/>
<organism evidence="2 3">
    <name type="scientific">Tulasnella calospora MUT 4182</name>
    <dbReference type="NCBI Taxonomy" id="1051891"/>
    <lineage>
        <taxon>Eukaryota</taxon>
        <taxon>Fungi</taxon>
        <taxon>Dikarya</taxon>
        <taxon>Basidiomycota</taxon>
        <taxon>Agaricomycotina</taxon>
        <taxon>Agaricomycetes</taxon>
        <taxon>Cantharellales</taxon>
        <taxon>Tulasnellaceae</taxon>
        <taxon>Tulasnella</taxon>
    </lineage>
</organism>
<reference evidence="3" key="2">
    <citation type="submission" date="2015-01" db="EMBL/GenBank/DDBJ databases">
        <title>Evolutionary Origins and Diversification of the Mycorrhizal Mutualists.</title>
        <authorList>
            <consortium name="DOE Joint Genome Institute"/>
            <consortium name="Mycorrhizal Genomics Consortium"/>
            <person name="Kohler A."/>
            <person name="Kuo A."/>
            <person name="Nagy L.G."/>
            <person name="Floudas D."/>
            <person name="Copeland A."/>
            <person name="Barry K.W."/>
            <person name="Cichocki N."/>
            <person name="Veneault-Fourrey C."/>
            <person name="LaButti K."/>
            <person name="Lindquist E.A."/>
            <person name="Lipzen A."/>
            <person name="Lundell T."/>
            <person name="Morin E."/>
            <person name="Murat C."/>
            <person name="Riley R."/>
            <person name="Ohm R."/>
            <person name="Sun H."/>
            <person name="Tunlid A."/>
            <person name="Henrissat B."/>
            <person name="Grigoriev I.V."/>
            <person name="Hibbett D.S."/>
            <person name="Martin F."/>
        </authorList>
    </citation>
    <scope>NUCLEOTIDE SEQUENCE [LARGE SCALE GENOMIC DNA]</scope>
    <source>
        <strain evidence="3">MUT 4182</strain>
    </source>
</reference>
<evidence type="ECO:0000256" key="1">
    <source>
        <dbReference type="SAM" id="MobiDB-lite"/>
    </source>
</evidence>
<dbReference type="Proteomes" id="UP000054248">
    <property type="component" value="Unassembled WGS sequence"/>
</dbReference>
<gene>
    <name evidence="2" type="ORF">M407DRAFT_30906</name>
</gene>
<accession>A0A0C3Q7E8</accession>
<dbReference type="AlphaFoldDB" id="A0A0C3Q7E8"/>
<reference evidence="2 3" key="1">
    <citation type="submission" date="2014-04" db="EMBL/GenBank/DDBJ databases">
        <authorList>
            <consortium name="DOE Joint Genome Institute"/>
            <person name="Kuo A."/>
            <person name="Girlanda M."/>
            <person name="Perotto S."/>
            <person name="Kohler A."/>
            <person name="Nagy L.G."/>
            <person name="Floudas D."/>
            <person name="Copeland A."/>
            <person name="Barry K.W."/>
            <person name="Cichocki N."/>
            <person name="Veneault-Fourrey C."/>
            <person name="LaButti K."/>
            <person name="Lindquist E.A."/>
            <person name="Lipzen A."/>
            <person name="Lundell T."/>
            <person name="Morin E."/>
            <person name="Murat C."/>
            <person name="Sun H."/>
            <person name="Tunlid A."/>
            <person name="Henrissat B."/>
            <person name="Grigoriev I.V."/>
            <person name="Hibbett D.S."/>
            <person name="Martin F."/>
            <person name="Nordberg H.P."/>
            <person name="Cantor M.N."/>
            <person name="Hua S.X."/>
        </authorList>
    </citation>
    <scope>NUCLEOTIDE SEQUENCE [LARGE SCALE GENOMIC DNA]</scope>
    <source>
        <strain evidence="2 3">MUT 4182</strain>
    </source>
</reference>
<protein>
    <submittedName>
        <fullName evidence="2">Uncharacterized protein</fullName>
    </submittedName>
</protein>
<sequence length="125" mass="13156">MQGQLRNGNANGIFGQASPLAGSMASQVFPSWLSHLLLPARQAHHSFPLPTLATTTTNPPTGNINADNPLLTILTNILAPSPNSPASSPSGSSKSPSLSQPHLSTLHHHHRQQHPTSKTTRSSPP</sequence>
<evidence type="ECO:0000313" key="3">
    <source>
        <dbReference type="Proteomes" id="UP000054248"/>
    </source>
</evidence>
<evidence type="ECO:0000313" key="2">
    <source>
        <dbReference type="EMBL" id="KIO19444.1"/>
    </source>
</evidence>
<feature type="compositionally biased region" description="Low complexity" evidence="1">
    <location>
        <begin position="80"/>
        <end position="104"/>
    </location>
</feature>
<proteinExistence type="predicted"/>
<name>A0A0C3Q7E8_9AGAM</name>
<feature type="region of interest" description="Disordered" evidence="1">
    <location>
        <begin position="78"/>
        <end position="125"/>
    </location>
</feature>
<keyword evidence="3" id="KW-1185">Reference proteome</keyword>
<feature type="compositionally biased region" description="Polar residues" evidence="1">
    <location>
        <begin position="114"/>
        <end position="125"/>
    </location>
</feature>
<dbReference type="EMBL" id="KN823221">
    <property type="protein sequence ID" value="KIO19444.1"/>
    <property type="molecule type" value="Genomic_DNA"/>
</dbReference>